<evidence type="ECO:0000256" key="1">
    <source>
        <dbReference type="SAM" id="MobiDB-lite"/>
    </source>
</evidence>
<feature type="compositionally biased region" description="Polar residues" evidence="1">
    <location>
        <begin position="80"/>
        <end position="92"/>
    </location>
</feature>
<accession>A0AAE0CJV8</accession>
<feature type="region of interest" description="Disordered" evidence="1">
    <location>
        <begin position="75"/>
        <end position="193"/>
    </location>
</feature>
<dbReference type="GO" id="GO:0004864">
    <property type="term" value="F:protein phosphatase inhibitor activity"/>
    <property type="evidence" value="ECO:0007669"/>
    <property type="project" value="InterPro"/>
</dbReference>
<dbReference type="PANTHER" id="PTHR12398">
    <property type="entry name" value="PROTEIN PHOSPHATASE INHIBITOR"/>
    <property type="match status" value="1"/>
</dbReference>
<dbReference type="Proteomes" id="UP001280121">
    <property type="component" value="Unassembled WGS sequence"/>
</dbReference>
<dbReference type="EMBL" id="JANJYI010000004">
    <property type="protein sequence ID" value="KAK2653816.1"/>
    <property type="molecule type" value="Genomic_DNA"/>
</dbReference>
<dbReference type="InterPro" id="IPR007062">
    <property type="entry name" value="PPI-2"/>
</dbReference>
<dbReference type="PANTHER" id="PTHR12398:SF20">
    <property type="entry name" value="PROTEIN PHOSPHATASE 1 REGULATORY INHIBITOR SUBUNIT 2"/>
    <property type="match status" value="1"/>
</dbReference>
<feature type="compositionally biased region" description="Acidic residues" evidence="1">
    <location>
        <begin position="93"/>
        <end position="107"/>
    </location>
</feature>
<dbReference type="AlphaFoldDB" id="A0AAE0CJV8"/>
<organism evidence="2 3">
    <name type="scientific">Dipteronia dyeriana</name>
    <dbReference type="NCBI Taxonomy" id="168575"/>
    <lineage>
        <taxon>Eukaryota</taxon>
        <taxon>Viridiplantae</taxon>
        <taxon>Streptophyta</taxon>
        <taxon>Embryophyta</taxon>
        <taxon>Tracheophyta</taxon>
        <taxon>Spermatophyta</taxon>
        <taxon>Magnoliopsida</taxon>
        <taxon>eudicotyledons</taxon>
        <taxon>Gunneridae</taxon>
        <taxon>Pentapetalae</taxon>
        <taxon>rosids</taxon>
        <taxon>malvids</taxon>
        <taxon>Sapindales</taxon>
        <taxon>Sapindaceae</taxon>
        <taxon>Hippocastanoideae</taxon>
        <taxon>Acereae</taxon>
        <taxon>Dipteronia</taxon>
    </lineage>
</organism>
<protein>
    <recommendedName>
        <fullName evidence="4">Protein phosphatase inhibitor 2</fullName>
    </recommendedName>
</protein>
<comment type="caution">
    <text evidence="2">The sequence shown here is derived from an EMBL/GenBank/DDBJ whole genome shotgun (WGS) entry which is preliminary data.</text>
</comment>
<evidence type="ECO:0000313" key="3">
    <source>
        <dbReference type="Proteomes" id="UP001280121"/>
    </source>
</evidence>
<feature type="compositionally biased region" description="Basic and acidic residues" evidence="1">
    <location>
        <begin position="122"/>
        <end position="138"/>
    </location>
</feature>
<evidence type="ECO:0000313" key="2">
    <source>
        <dbReference type="EMBL" id="KAK2653816.1"/>
    </source>
</evidence>
<evidence type="ECO:0008006" key="4">
    <source>
        <dbReference type="Google" id="ProtNLM"/>
    </source>
</evidence>
<gene>
    <name evidence="2" type="ORF">Ddye_013672</name>
</gene>
<sequence length="193" mass="21810">MKGRVRWDEENLGEIEATKPVRQKITEPKTPYHPMMEDDVLWFDKSLDSPSPRRGSFDDCVDRNVDAMDAEELRTALNDVASSSRKPTGWTSSEDEADHMDQEDEGSEMNRSRSFKEHRRAHYDEFRKVRELQRKGSVLEDEEEDDGNGHGMNRKGNSTSSSLRAGVEHIDIAGGGTATLPQQSSDHPANGDY</sequence>
<keyword evidence="3" id="KW-1185">Reference proteome</keyword>
<name>A0AAE0CJV8_9ROSI</name>
<dbReference type="Pfam" id="PF04979">
    <property type="entry name" value="IPP-2"/>
    <property type="match status" value="1"/>
</dbReference>
<reference evidence="2" key="1">
    <citation type="journal article" date="2023" name="Plant J.">
        <title>Genome sequences and population genomics provide insights into the demographic history, inbreeding, and mutation load of two 'living fossil' tree species of Dipteronia.</title>
        <authorList>
            <person name="Feng Y."/>
            <person name="Comes H.P."/>
            <person name="Chen J."/>
            <person name="Zhu S."/>
            <person name="Lu R."/>
            <person name="Zhang X."/>
            <person name="Li P."/>
            <person name="Qiu J."/>
            <person name="Olsen K.M."/>
            <person name="Qiu Y."/>
        </authorList>
    </citation>
    <scope>NUCLEOTIDE SEQUENCE</scope>
    <source>
        <strain evidence="2">KIB01</strain>
    </source>
</reference>
<proteinExistence type="predicted"/>
<dbReference type="GO" id="GO:0009966">
    <property type="term" value="P:regulation of signal transduction"/>
    <property type="evidence" value="ECO:0007669"/>
    <property type="project" value="InterPro"/>
</dbReference>